<gene>
    <name evidence="1" type="ORF">EYF80_018083</name>
</gene>
<name>A0A4Z2I3A2_9TELE</name>
<dbReference type="EMBL" id="SRLO01000146">
    <property type="protein sequence ID" value="TNN71732.1"/>
    <property type="molecule type" value="Genomic_DNA"/>
</dbReference>
<keyword evidence="2" id="KW-1185">Reference proteome</keyword>
<comment type="caution">
    <text evidence="1">The sequence shown here is derived from an EMBL/GenBank/DDBJ whole genome shotgun (WGS) entry which is preliminary data.</text>
</comment>
<proteinExistence type="predicted"/>
<sequence length="75" mass="8525">MGSKENSPQLNTEAFRLRWSGGFIYRGTTLVVTKQTAPEQATGLREGEKVPLGQRDAVQYLLRWNNTGAIKQRRF</sequence>
<evidence type="ECO:0000313" key="2">
    <source>
        <dbReference type="Proteomes" id="UP000314294"/>
    </source>
</evidence>
<organism evidence="1 2">
    <name type="scientific">Liparis tanakae</name>
    <name type="common">Tanaka's snailfish</name>
    <dbReference type="NCBI Taxonomy" id="230148"/>
    <lineage>
        <taxon>Eukaryota</taxon>
        <taxon>Metazoa</taxon>
        <taxon>Chordata</taxon>
        <taxon>Craniata</taxon>
        <taxon>Vertebrata</taxon>
        <taxon>Euteleostomi</taxon>
        <taxon>Actinopterygii</taxon>
        <taxon>Neopterygii</taxon>
        <taxon>Teleostei</taxon>
        <taxon>Neoteleostei</taxon>
        <taxon>Acanthomorphata</taxon>
        <taxon>Eupercaria</taxon>
        <taxon>Perciformes</taxon>
        <taxon>Cottioidei</taxon>
        <taxon>Cottales</taxon>
        <taxon>Liparidae</taxon>
        <taxon>Liparis</taxon>
    </lineage>
</organism>
<accession>A0A4Z2I3A2</accession>
<reference evidence="1 2" key="1">
    <citation type="submission" date="2019-03" db="EMBL/GenBank/DDBJ databases">
        <title>First draft genome of Liparis tanakae, snailfish: a comprehensive survey of snailfish specific genes.</title>
        <authorList>
            <person name="Kim W."/>
            <person name="Song I."/>
            <person name="Jeong J.-H."/>
            <person name="Kim D."/>
            <person name="Kim S."/>
            <person name="Ryu S."/>
            <person name="Song J.Y."/>
            <person name="Lee S.K."/>
        </authorList>
    </citation>
    <scope>NUCLEOTIDE SEQUENCE [LARGE SCALE GENOMIC DNA]</scope>
    <source>
        <tissue evidence="1">Muscle</tissue>
    </source>
</reference>
<dbReference type="Proteomes" id="UP000314294">
    <property type="component" value="Unassembled WGS sequence"/>
</dbReference>
<dbReference type="AlphaFoldDB" id="A0A4Z2I3A2"/>
<protein>
    <submittedName>
        <fullName evidence="1">Uncharacterized protein</fullName>
    </submittedName>
</protein>
<evidence type="ECO:0000313" key="1">
    <source>
        <dbReference type="EMBL" id="TNN71732.1"/>
    </source>
</evidence>